<dbReference type="PANTHER" id="PTHR30188">
    <property type="entry name" value="ABC TRANSPORTER PERMEASE PROTEIN-RELATED"/>
    <property type="match status" value="1"/>
</dbReference>
<dbReference type="InterPro" id="IPR058548">
    <property type="entry name" value="MlaB-like_STAS"/>
</dbReference>
<evidence type="ECO:0000256" key="1">
    <source>
        <dbReference type="ARBA" id="ARBA00003787"/>
    </source>
</evidence>
<gene>
    <name evidence="4" type="ORF">GTQ45_12340</name>
</gene>
<sequence length="391" mass="41552">MSGGSLAGEHLAATFTTTETADGGQITLSGLWTVRHVGPQDAPLRAIASSVKATPRHLQGHVVVDLSSVDGLDTAGAWLVHRTRRDLEEAGAQVELRGASHAHAELIELARESDQPCDIEIEERNVISLLAERMGRAVVNLVSEFVAILNMTGIVVMVLGRIITRPRTLRLTSVVSHMERVGLNAVPIVALLTFLIGAVLAQQGASQLKLFGAEVFTVNLVGISMLRELGVLITAIIIAGRSGSAFTAEIGSMKVREEIDAMRTLGMDPVEVLVAPRVIALVLMLPVLTFVADIMGLLGGGVVAYVFLEISPQTYLQRVDAAIDTSTFFVGIIKAPFLAMAIAIIGCLEGMRVSGSAESVGERTTSSVVKSIFTVIVLDALFAIFFTAVDY</sequence>
<proteinExistence type="inferred from homology"/>
<feature type="transmembrane region" description="Helical" evidence="2">
    <location>
        <begin position="220"/>
        <end position="240"/>
    </location>
</feature>
<dbReference type="GO" id="GO:0043190">
    <property type="term" value="C:ATP-binding cassette (ABC) transporter complex"/>
    <property type="evidence" value="ECO:0007669"/>
    <property type="project" value="InterPro"/>
</dbReference>
<dbReference type="AlphaFoldDB" id="A0A845QDN1"/>
<dbReference type="InterPro" id="IPR003453">
    <property type="entry name" value="ABC_MlaE_roteobac"/>
</dbReference>
<reference evidence="4 5" key="1">
    <citation type="journal article" date="2016" name="Int. J. Syst. Evol. Microbiol.">
        <title>Pyruvatibacter mobilis gen. nov., sp. nov., a marine bacterium from the culture broth of Picochlorum sp. 122.</title>
        <authorList>
            <person name="Wang G."/>
            <person name="Tang M."/>
            <person name="Wu H."/>
            <person name="Dai S."/>
            <person name="Li T."/>
            <person name="Chen C."/>
            <person name="He H."/>
            <person name="Fan J."/>
            <person name="Xiang W."/>
            <person name="Li X."/>
        </authorList>
    </citation>
    <scope>NUCLEOTIDE SEQUENCE [LARGE SCALE GENOMIC DNA]</scope>
    <source>
        <strain evidence="4 5">GYP-11</strain>
    </source>
</reference>
<name>A0A845QDN1_9HYPH</name>
<evidence type="ECO:0000313" key="4">
    <source>
        <dbReference type="EMBL" id="NBG96524.1"/>
    </source>
</evidence>
<feature type="transmembrane region" description="Helical" evidence="2">
    <location>
        <begin position="181"/>
        <end position="200"/>
    </location>
</feature>
<organism evidence="4 5">
    <name type="scientific">Pyruvatibacter mobilis</name>
    <dbReference type="NCBI Taxonomy" id="1712261"/>
    <lineage>
        <taxon>Bacteria</taxon>
        <taxon>Pseudomonadati</taxon>
        <taxon>Pseudomonadota</taxon>
        <taxon>Alphaproteobacteria</taxon>
        <taxon>Hyphomicrobiales</taxon>
        <taxon>Parvibaculaceae</taxon>
        <taxon>Pyruvatibacter</taxon>
    </lineage>
</organism>
<comment type="subcellular location">
    <subcellularLocation>
        <location evidence="2">Cell inner membrane</location>
        <topology evidence="2">Multi-pass membrane protein</topology>
    </subcellularLocation>
</comment>
<feature type="transmembrane region" description="Helical" evidence="2">
    <location>
        <begin position="328"/>
        <end position="348"/>
    </location>
</feature>
<dbReference type="Proteomes" id="UP000470384">
    <property type="component" value="Unassembled WGS sequence"/>
</dbReference>
<dbReference type="NCBIfam" id="TIGR00056">
    <property type="entry name" value="MlaE family lipid ABC transporter permease subunit"/>
    <property type="match status" value="1"/>
</dbReference>
<comment type="function">
    <text evidence="1">Could be part of an ABC transporter complex.</text>
</comment>
<comment type="caution">
    <text evidence="4">The sequence shown here is derived from an EMBL/GenBank/DDBJ whole genome shotgun (WGS) entry which is preliminary data.</text>
</comment>
<evidence type="ECO:0000313" key="5">
    <source>
        <dbReference type="Proteomes" id="UP000470384"/>
    </source>
</evidence>
<dbReference type="Gene3D" id="3.30.750.24">
    <property type="entry name" value="STAS domain"/>
    <property type="match status" value="1"/>
</dbReference>
<keyword evidence="2" id="KW-0812">Transmembrane</keyword>
<feature type="transmembrane region" description="Helical" evidence="2">
    <location>
        <begin position="368"/>
        <end position="389"/>
    </location>
</feature>
<evidence type="ECO:0000256" key="2">
    <source>
        <dbReference type="RuleBase" id="RU362044"/>
    </source>
</evidence>
<dbReference type="PANTHER" id="PTHR30188:SF3">
    <property type="entry name" value="ABC TRANSPORTER PERMEASE"/>
    <property type="match status" value="1"/>
</dbReference>
<dbReference type="EMBL" id="WXYQ01000009">
    <property type="protein sequence ID" value="NBG96524.1"/>
    <property type="molecule type" value="Genomic_DNA"/>
</dbReference>
<dbReference type="InterPro" id="IPR030802">
    <property type="entry name" value="Permease_MalE"/>
</dbReference>
<keyword evidence="2" id="KW-1003">Cell membrane</keyword>
<dbReference type="Pfam" id="PF02405">
    <property type="entry name" value="MlaE"/>
    <property type="match status" value="1"/>
</dbReference>
<accession>A0A845QDN1</accession>
<keyword evidence="2" id="KW-0472">Membrane</keyword>
<dbReference type="InterPro" id="IPR002645">
    <property type="entry name" value="STAS_dom"/>
</dbReference>
<dbReference type="InterPro" id="IPR036513">
    <property type="entry name" value="STAS_dom_sf"/>
</dbReference>
<feature type="transmembrane region" description="Helical" evidence="2">
    <location>
        <begin position="278"/>
        <end position="308"/>
    </location>
</feature>
<feature type="domain" description="STAS" evidence="3">
    <location>
        <begin position="62"/>
        <end position="137"/>
    </location>
</feature>
<evidence type="ECO:0000259" key="3">
    <source>
        <dbReference type="PROSITE" id="PS50801"/>
    </source>
</evidence>
<keyword evidence="5" id="KW-1185">Reference proteome</keyword>
<protein>
    <submittedName>
        <fullName evidence="4">MlaE family lipid ABC transporter permease subunit</fullName>
    </submittedName>
</protein>
<dbReference type="SUPFAM" id="SSF52091">
    <property type="entry name" value="SpoIIaa-like"/>
    <property type="match status" value="1"/>
</dbReference>
<keyword evidence="2" id="KW-1133">Transmembrane helix</keyword>
<dbReference type="GO" id="GO:0005548">
    <property type="term" value="F:phospholipid transporter activity"/>
    <property type="evidence" value="ECO:0007669"/>
    <property type="project" value="TreeGrafter"/>
</dbReference>
<dbReference type="OrthoDB" id="9805022at2"/>
<keyword evidence="2" id="KW-0997">Cell inner membrane</keyword>
<comment type="similarity">
    <text evidence="2">Belongs to the MlaE permease family.</text>
</comment>
<dbReference type="Pfam" id="PF13466">
    <property type="entry name" value="STAS_2"/>
    <property type="match status" value="1"/>
</dbReference>
<dbReference type="PROSITE" id="PS50801">
    <property type="entry name" value="STAS"/>
    <property type="match status" value="1"/>
</dbReference>
<feature type="transmembrane region" description="Helical" evidence="2">
    <location>
        <begin position="137"/>
        <end position="160"/>
    </location>
</feature>